<reference evidence="1" key="1">
    <citation type="submission" date="2022-10" db="EMBL/GenBank/DDBJ databases">
        <title>Description of Fervidibacillus gen. nov. in the family Fervidibacillaceae fam. nov. with two species, Fervidibacillus albus sp. nov., and Fervidibacillus halotolerans sp. nov., isolated from tidal flat sediments.</title>
        <authorList>
            <person name="Kwon K.K."/>
            <person name="Yang S.-H."/>
        </authorList>
    </citation>
    <scope>NUCLEOTIDE SEQUENCE</scope>
    <source>
        <strain evidence="1">JCM 19140</strain>
    </source>
</reference>
<proteinExistence type="predicted"/>
<dbReference type="AlphaFoldDB" id="A0AAE3IRA3"/>
<organism evidence="1 2">
    <name type="scientific">Perspicuibacillus lycopersici</name>
    <dbReference type="NCBI Taxonomy" id="1325689"/>
    <lineage>
        <taxon>Bacteria</taxon>
        <taxon>Bacillati</taxon>
        <taxon>Bacillota</taxon>
        <taxon>Bacilli</taxon>
        <taxon>Bacillales</taxon>
        <taxon>Bacillaceae</taxon>
        <taxon>Perspicuibacillus</taxon>
    </lineage>
</organism>
<dbReference type="Gene3D" id="3.30.310.250">
    <property type="entry name" value="Sporulation inhibitor of replication protein SirA"/>
    <property type="match status" value="1"/>
</dbReference>
<comment type="caution">
    <text evidence="1">The sequence shown here is derived from an EMBL/GenBank/DDBJ whole genome shotgun (WGS) entry which is preliminary data.</text>
</comment>
<dbReference type="InterPro" id="IPR038449">
    <property type="entry name" value="SirA_sf"/>
</dbReference>
<dbReference type="Pfam" id="PF10747">
    <property type="entry name" value="SirA"/>
    <property type="match status" value="1"/>
</dbReference>
<gene>
    <name evidence="1" type="primary">sirA</name>
    <name evidence="1" type="ORF">OEV98_00125</name>
</gene>
<protein>
    <submittedName>
        <fullName evidence="1">Sporulation inhibitor of replication protein SirA</fullName>
    </submittedName>
</protein>
<evidence type="ECO:0000313" key="2">
    <source>
        <dbReference type="Proteomes" id="UP001209318"/>
    </source>
</evidence>
<evidence type="ECO:0000313" key="1">
    <source>
        <dbReference type="EMBL" id="MCU9611961.1"/>
    </source>
</evidence>
<dbReference type="EMBL" id="JAOUSF010000001">
    <property type="protein sequence ID" value="MCU9611961.1"/>
    <property type="molecule type" value="Genomic_DNA"/>
</dbReference>
<dbReference type="Proteomes" id="UP001209318">
    <property type="component" value="Unassembled WGS sequence"/>
</dbReference>
<keyword evidence="2" id="KW-1185">Reference proteome</keyword>
<accession>A0AAE3IRA3</accession>
<dbReference type="RefSeq" id="WP_263071099.1">
    <property type="nucleotide sequence ID" value="NZ_JAOUSF010000001.1"/>
</dbReference>
<dbReference type="InterPro" id="IPR019683">
    <property type="entry name" value="SirA"/>
</dbReference>
<name>A0AAE3IRA3_9BACI</name>
<sequence>MRQCEMYIIDDLFANYYYGRERMFFNLFKECVESRAQQQEILLKQINYITKPIPTLRIHTHIMQHLQTRNDFFIKKGVYSIENKRGTARLKINERHLTIESTGSIDSEMYFMEVLRSTEYNILALDLKNERYGWVKPLRERKFV</sequence>